<evidence type="ECO:0000313" key="4">
    <source>
        <dbReference type="EMBL" id="SFE68005.1"/>
    </source>
</evidence>
<dbReference type="Pfam" id="PF07603">
    <property type="entry name" value="Lcl_C"/>
    <property type="match status" value="1"/>
</dbReference>
<sequence length="242" mass="25693">MTAFVPASPLSPPLPHPLLRAAGPAPVLSGLAALLLLTLAALPAQAAPPRPAEPAAAAAAATQDAADESEDEEAPAPPPRPLPALHPSDDGLYVIDDRTRMAWPRCVEGMQWNGHTCTGQPRRMTYAEAQALVVERGKADGVRWRLPRVPELRRLVNRSHQPPTVDPVLFPATPREFHWTGTASVNTAPVNPYAYGNVQRGGAGESGIRAQQGWAVDMDSGEAQGSVGKGVRLPVRLVRPKP</sequence>
<evidence type="ECO:0000313" key="5">
    <source>
        <dbReference type="Proteomes" id="UP000199119"/>
    </source>
</evidence>
<keyword evidence="2" id="KW-0732">Signal</keyword>
<feature type="compositionally biased region" description="Pro residues" evidence="1">
    <location>
        <begin position="75"/>
        <end position="84"/>
    </location>
</feature>
<proteinExistence type="predicted"/>
<evidence type="ECO:0000256" key="1">
    <source>
        <dbReference type="SAM" id="MobiDB-lite"/>
    </source>
</evidence>
<feature type="region of interest" description="Disordered" evidence="1">
    <location>
        <begin position="47"/>
        <end position="91"/>
    </location>
</feature>
<accession>A0A1I2CIQ3</accession>
<dbReference type="STRING" id="1177982.SAMN04489711_104109"/>
<evidence type="ECO:0000259" key="3">
    <source>
        <dbReference type="Pfam" id="PF07603"/>
    </source>
</evidence>
<feature type="compositionally biased region" description="Low complexity" evidence="1">
    <location>
        <begin position="53"/>
        <end position="64"/>
    </location>
</feature>
<dbReference type="InterPro" id="IPR011460">
    <property type="entry name" value="Lcl_C"/>
</dbReference>
<feature type="compositionally biased region" description="Acidic residues" evidence="1">
    <location>
        <begin position="65"/>
        <end position="74"/>
    </location>
</feature>
<name>A0A1I2CIQ3_9BURK</name>
<dbReference type="OrthoDB" id="8555302at2"/>
<reference evidence="5" key="1">
    <citation type="submission" date="2016-10" db="EMBL/GenBank/DDBJ databases">
        <authorList>
            <person name="Varghese N."/>
            <person name="Submissions S."/>
        </authorList>
    </citation>
    <scope>NUCLEOTIDE SEQUENCE [LARGE SCALE GENOMIC DNA]</scope>
    <source>
        <strain evidence="5">DSM 27981</strain>
    </source>
</reference>
<evidence type="ECO:0000256" key="2">
    <source>
        <dbReference type="SAM" id="SignalP"/>
    </source>
</evidence>
<feature type="chain" id="PRO_5011509713" description="Lcl C-terminal domain-containing protein" evidence="2">
    <location>
        <begin position="47"/>
        <end position="242"/>
    </location>
</feature>
<dbReference type="EMBL" id="FONX01000004">
    <property type="protein sequence ID" value="SFE68005.1"/>
    <property type="molecule type" value="Genomic_DNA"/>
</dbReference>
<protein>
    <recommendedName>
        <fullName evidence="3">Lcl C-terminal domain-containing protein</fullName>
    </recommendedName>
</protein>
<dbReference type="Proteomes" id="UP000199119">
    <property type="component" value="Unassembled WGS sequence"/>
</dbReference>
<feature type="signal peptide" evidence="2">
    <location>
        <begin position="1"/>
        <end position="46"/>
    </location>
</feature>
<feature type="domain" description="Lcl C-terminal" evidence="3">
    <location>
        <begin position="94"/>
        <end position="239"/>
    </location>
</feature>
<keyword evidence="5" id="KW-1185">Reference proteome</keyword>
<dbReference type="AlphaFoldDB" id="A0A1I2CIQ3"/>
<gene>
    <name evidence="4" type="ORF">SAMN04489711_104109</name>
</gene>
<organism evidence="4 5">
    <name type="scientific">Paracidovorax wautersii</name>
    <dbReference type="NCBI Taxonomy" id="1177982"/>
    <lineage>
        <taxon>Bacteria</taxon>
        <taxon>Pseudomonadati</taxon>
        <taxon>Pseudomonadota</taxon>
        <taxon>Betaproteobacteria</taxon>
        <taxon>Burkholderiales</taxon>
        <taxon>Comamonadaceae</taxon>
        <taxon>Paracidovorax</taxon>
    </lineage>
</organism>